<gene>
    <name evidence="4" type="ORF">DZC52_12635</name>
</gene>
<comment type="similarity">
    <text evidence="1">Belongs to the prokaryotic/mitochondrial release factor family.</text>
</comment>
<keyword evidence="4" id="KW-0378">Hydrolase</keyword>
<comment type="caution">
    <text evidence="4">The sequence shown here is derived from an EMBL/GenBank/DDBJ whole genome shotgun (WGS) entry which is preliminary data.</text>
</comment>
<dbReference type="Proteomes" id="UP000260351">
    <property type="component" value="Unassembled WGS sequence"/>
</dbReference>
<dbReference type="RefSeq" id="WP_116651511.1">
    <property type="nucleotide sequence ID" value="NZ_QUZK01000046.1"/>
</dbReference>
<dbReference type="GO" id="GO:0003747">
    <property type="term" value="F:translation release factor activity"/>
    <property type="evidence" value="ECO:0007669"/>
    <property type="project" value="InterPro"/>
</dbReference>
<dbReference type="GO" id="GO:0004045">
    <property type="term" value="F:peptidyl-tRNA hydrolase activity"/>
    <property type="evidence" value="ECO:0007669"/>
    <property type="project" value="UniProtKB-EC"/>
</dbReference>
<dbReference type="InterPro" id="IPR000352">
    <property type="entry name" value="Pep_chain_release_fac_I"/>
</dbReference>
<dbReference type="Gene3D" id="3.30.160.20">
    <property type="match status" value="1"/>
</dbReference>
<feature type="domain" description="Prokaryotic-type class I peptide chain release factors" evidence="3">
    <location>
        <begin position="11"/>
        <end position="131"/>
    </location>
</feature>
<accession>A0A3E1K647</accession>
<name>A0A3E1K647_9GAMM</name>
<dbReference type="GO" id="GO:0043022">
    <property type="term" value="F:ribosome binding"/>
    <property type="evidence" value="ECO:0007669"/>
    <property type="project" value="TreeGrafter"/>
</dbReference>
<dbReference type="EC" id="3.1.1.29" evidence="4"/>
<feature type="compositionally biased region" description="Basic residues" evidence="2">
    <location>
        <begin position="99"/>
        <end position="140"/>
    </location>
</feature>
<evidence type="ECO:0000313" key="4">
    <source>
        <dbReference type="EMBL" id="RFF29485.1"/>
    </source>
</evidence>
<organism evidence="4 5">
    <name type="scientific">Wenzhouxiangella sediminis</name>
    <dbReference type="NCBI Taxonomy" id="1792836"/>
    <lineage>
        <taxon>Bacteria</taxon>
        <taxon>Pseudomonadati</taxon>
        <taxon>Pseudomonadota</taxon>
        <taxon>Gammaproteobacteria</taxon>
        <taxon>Chromatiales</taxon>
        <taxon>Wenzhouxiangellaceae</taxon>
        <taxon>Wenzhouxiangella</taxon>
    </lineage>
</organism>
<dbReference type="PANTHER" id="PTHR47814">
    <property type="entry name" value="PEPTIDYL-TRNA HYDROLASE ARFB"/>
    <property type="match status" value="1"/>
</dbReference>
<dbReference type="EMBL" id="QUZK01000046">
    <property type="protein sequence ID" value="RFF29485.1"/>
    <property type="molecule type" value="Genomic_DNA"/>
</dbReference>
<dbReference type="NCBIfam" id="NF006718">
    <property type="entry name" value="PRK09256.1"/>
    <property type="match status" value="1"/>
</dbReference>
<sequence>MPATPNRFLPPESELDEQFILAGGPGGQHVNRTETAVQLRYDVLNSDFLAQAVKIRLLELAGRRADTDGVITIEAKSHRSQHRNREEARERLAELIEKAHHKPKKRIPTKPSRSAKKRWKKKKQRRKEIKRARKPPKIED</sequence>
<dbReference type="OrthoDB" id="9815709at2"/>
<proteinExistence type="inferred from homology"/>
<evidence type="ECO:0000313" key="5">
    <source>
        <dbReference type="Proteomes" id="UP000260351"/>
    </source>
</evidence>
<dbReference type="GO" id="GO:0072344">
    <property type="term" value="P:rescue of stalled ribosome"/>
    <property type="evidence" value="ECO:0007669"/>
    <property type="project" value="TreeGrafter"/>
</dbReference>
<evidence type="ECO:0000259" key="3">
    <source>
        <dbReference type="Pfam" id="PF00472"/>
    </source>
</evidence>
<dbReference type="AlphaFoldDB" id="A0A3E1K647"/>
<dbReference type="Pfam" id="PF00472">
    <property type="entry name" value="RF-1"/>
    <property type="match status" value="1"/>
</dbReference>
<reference evidence="4 5" key="1">
    <citation type="submission" date="2018-08" db="EMBL/GenBank/DDBJ databases">
        <title>Wenzhouxiangella salilacus sp. nov., a novel bacterium isolated from a saline lake in Xinjiang Province, China.</title>
        <authorList>
            <person name="Han S."/>
        </authorList>
    </citation>
    <scope>NUCLEOTIDE SEQUENCE [LARGE SCALE GENOMIC DNA]</scope>
    <source>
        <strain evidence="4 5">XDB06</strain>
    </source>
</reference>
<protein>
    <submittedName>
        <fullName evidence="4">Aminoacyl-tRNA hydrolase</fullName>
        <ecNumber evidence="4">3.1.1.29</ecNumber>
    </submittedName>
</protein>
<dbReference type="SUPFAM" id="SSF75620">
    <property type="entry name" value="Release factor"/>
    <property type="match status" value="1"/>
</dbReference>
<evidence type="ECO:0000256" key="2">
    <source>
        <dbReference type="SAM" id="MobiDB-lite"/>
    </source>
</evidence>
<dbReference type="InterPro" id="IPR045853">
    <property type="entry name" value="Pep_chain_release_fac_I_sf"/>
</dbReference>
<feature type="region of interest" description="Disordered" evidence="2">
    <location>
        <begin position="96"/>
        <end position="140"/>
    </location>
</feature>
<keyword evidence="5" id="KW-1185">Reference proteome</keyword>
<dbReference type="PANTHER" id="PTHR47814:SF1">
    <property type="entry name" value="PEPTIDYL-TRNA HYDROLASE ARFB"/>
    <property type="match status" value="1"/>
</dbReference>
<evidence type="ECO:0000256" key="1">
    <source>
        <dbReference type="ARBA" id="ARBA00010835"/>
    </source>
</evidence>